<feature type="non-terminal residue" evidence="4">
    <location>
        <position position="516"/>
    </location>
</feature>
<evidence type="ECO:0000259" key="2">
    <source>
        <dbReference type="Pfam" id="PF15016"/>
    </source>
</evidence>
<comment type="caution">
    <text evidence="4">The sequence shown here is derived from an EMBL/GenBank/DDBJ whole genome shotgun (WGS) entry which is preliminary data.</text>
</comment>
<dbReference type="InterPro" id="IPR027830">
    <property type="entry name" value="C5orf34-like_N"/>
</dbReference>
<feature type="region of interest" description="Disordered" evidence="1">
    <location>
        <begin position="229"/>
        <end position="271"/>
    </location>
</feature>
<reference evidence="4 5" key="1">
    <citation type="journal article" date="2021" name="Sci. Rep.">
        <title>Genome sequencing of the multicellular alga Astrephomene provides insights into convergent evolution of germ-soma differentiation.</title>
        <authorList>
            <person name="Yamashita S."/>
            <person name="Yamamoto K."/>
            <person name="Matsuzaki R."/>
            <person name="Suzuki S."/>
            <person name="Yamaguchi H."/>
            <person name="Hirooka S."/>
            <person name="Minakuchi Y."/>
            <person name="Miyagishima S."/>
            <person name="Kawachi M."/>
            <person name="Toyoda A."/>
            <person name="Nozaki H."/>
        </authorList>
    </citation>
    <scope>NUCLEOTIDE SEQUENCE [LARGE SCALE GENOMIC DNA]</scope>
    <source>
        <strain evidence="4 5">NIES-4017</strain>
    </source>
</reference>
<keyword evidence="5" id="KW-1185">Reference proteome</keyword>
<dbReference type="EMBL" id="BMAR01000001">
    <property type="protein sequence ID" value="GFR40516.1"/>
    <property type="molecule type" value="Genomic_DNA"/>
</dbReference>
<organism evidence="4 5">
    <name type="scientific">Astrephomene gubernaculifera</name>
    <dbReference type="NCBI Taxonomy" id="47775"/>
    <lineage>
        <taxon>Eukaryota</taxon>
        <taxon>Viridiplantae</taxon>
        <taxon>Chlorophyta</taxon>
        <taxon>core chlorophytes</taxon>
        <taxon>Chlorophyceae</taxon>
        <taxon>CS clade</taxon>
        <taxon>Chlamydomonadales</taxon>
        <taxon>Astrephomenaceae</taxon>
        <taxon>Astrephomene</taxon>
    </lineage>
</organism>
<evidence type="ECO:0000259" key="3">
    <source>
        <dbReference type="Pfam" id="PF15025"/>
    </source>
</evidence>
<evidence type="ECO:0000256" key="1">
    <source>
        <dbReference type="SAM" id="MobiDB-lite"/>
    </source>
</evidence>
<dbReference type="PANTHER" id="PTHR34531:SF1">
    <property type="entry name" value="CHROMOSOME 5 OPEN READING FRAME 34"/>
    <property type="match status" value="1"/>
</dbReference>
<protein>
    <recommendedName>
        <fullName evidence="6">DUF4520 domain-containing protein</fullName>
    </recommendedName>
</protein>
<evidence type="ECO:0000313" key="4">
    <source>
        <dbReference type="EMBL" id="GFR40516.1"/>
    </source>
</evidence>
<evidence type="ECO:0008006" key="6">
    <source>
        <dbReference type="Google" id="ProtNLM"/>
    </source>
</evidence>
<feature type="domain" description="C5orf34-like C-terminal" evidence="2">
    <location>
        <begin position="423"/>
        <end position="498"/>
    </location>
</feature>
<dbReference type="Pfam" id="PF15025">
    <property type="entry name" value="C5orf34-like_N"/>
    <property type="match status" value="1"/>
</dbReference>
<dbReference type="Proteomes" id="UP001054857">
    <property type="component" value="Unassembled WGS sequence"/>
</dbReference>
<dbReference type="PANTHER" id="PTHR34531">
    <property type="entry name" value="ZGC:153352"/>
    <property type="match status" value="1"/>
</dbReference>
<name>A0AAD3DIC0_9CHLO</name>
<dbReference type="InterPro" id="IPR053901">
    <property type="entry name" value="C5orf34-like"/>
</dbReference>
<dbReference type="InterPro" id="IPR027865">
    <property type="entry name" value="C5orf34-like_C"/>
</dbReference>
<evidence type="ECO:0000313" key="5">
    <source>
        <dbReference type="Proteomes" id="UP001054857"/>
    </source>
</evidence>
<feature type="compositionally biased region" description="Gly residues" evidence="1">
    <location>
        <begin position="241"/>
        <end position="250"/>
    </location>
</feature>
<proteinExistence type="predicted"/>
<feature type="domain" description="C5orf34-like N-terminal" evidence="3">
    <location>
        <begin position="18"/>
        <end position="78"/>
    </location>
</feature>
<dbReference type="Pfam" id="PF15016">
    <property type="entry name" value="C5orf34_C"/>
    <property type="match status" value="1"/>
</dbReference>
<dbReference type="AlphaFoldDB" id="A0AAD3DIC0"/>
<feature type="compositionally biased region" description="Basic and acidic residues" evidence="1">
    <location>
        <begin position="251"/>
        <end position="264"/>
    </location>
</feature>
<gene>
    <name evidence="4" type="ORF">Agub_g1085</name>
</gene>
<sequence>MSAASATLGADLPELCRVCILPDARAKAIFSDNTIVVTNSSGSSFLLIASDGRITRQLSEYALTRHSPLLAALLEFRNMHVDLPCFCKPLARALRSSFALGYLVRDATWPSPSHAVESGLAQVQPDGKVVVSSVDGVAQVVLHGHFRRFAVCYPLLVAERPQEAKYEYVWQTQVFSVASHPARWQPAVRTALQAAAQLGLGVHAVLATLDQPQQLAHSQVAQEDAGHLGQICSGGSEEGASGAGGGGGCGSDRRSVLPRADDNSARPGLTEPLHSGGWWCEPSLSLLPPEDELLLEWTPHATYHYLSEAGEVEVWVHADESCLVSRRGGRFMAHYKDSESEGQLYAANCVPEAVWSRDQAYRYPLGLLAAHALKLRSHNTTVAAAVAARLPAHLGDNRHLLPGTASRAPGSSGTPDELFAAASTAVLEESCVAGHGQFTAYQDGRVRVCFEDRTILHMSASHSHAKVVLPDGRGVVVAVANPVGVEPYVAAAVDFASWAFKTPAERSEEMRLQARV</sequence>
<accession>A0AAD3DIC0</accession>